<sequence>MKNKFLKVAIVSFLTLVGIFYLNPNITHGASCSEVSDPVIKINIRGKDYTSHASLTVSPSEKISFTVYTKGESDSFNNVSYPGGSYSYNAPSAPSARNYVTSPITGSGKTILAYIGQNCTVMNRSIIPPSKMVSIELVLPMSGTLTASDCFIRAGNRGCSSNLKWNTINPESTSIVTMSKDQKSYIAKKNSGTATFSVVYGARQIFYLYNNGRLLAQDTALAICEKGTNWNGNICAKTVKKVRRAL</sequence>
<dbReference type="EMBL" id="LCFS01000020">
    <property type="protein sequence ID" value="KKS99427.1"/>
    <property type="molecule type" value="Genomic_DNA"/>
</dbReference>
<dbReference type="AlphaFoldDB" id="A0A0G1DP96"/>
<name>A0A0G1DP96_9BACT</name>
<dbReference type="Proteomes" id="UP000034646">
    <property type="component" value="Unassembled WGS sequence"/>
</dbReference>
<proteinExistence type="predicted"/>
<gene>
    <name evidence="1" type="ORF">UV76_C0020G0006</name>
</gene>
<comment type="caution">
    <text evidence="1">The sequence shown here is derived from an EMBL/GenBank/DDBJ whole genome shotgun (WGS) entry which is preliminary data.</text>
</comment>
<evidence type="ECO:0000313" key="2">
    <source>
        <dbReference type="Proteomes" id="UP000034646"/>
    </source>
</evidence>
<reference evidence="1 2" key="1">
    <citation type="journal article" date="2015" name="Nature">
        <title>rRNA introns, odd ribosomes, and small enigmatic genomes across a large radiation of phyla.</title>
        <authorList>
            <person name="Brown C.T."/>
            <person name="Hug L.A."/>
            <person name="Thomas B.C."/>
            <person name="Sharon I."/>
            <person name="Castelle C.J."/>
            <person name="Singh A."/>
            <person name="Wilkins M.J."/>
            <person name="Williams K.H."/>
            <person name="Banfield J.F."/>
        </authorList>
    </citation>
    <scope>NUCLEOTIDE SEQUENCE [LARGE SCALE GENOMIC DNA]</scope>
</reference>
<accession>A0A0G1DP96</accession>
<evidence type="ECO:0000313" key="1">
    <source>
        <dbReference type="EMBL" id="KKS99427.1"/>
    </source>
</evidence>
<protein>
    <submittedName>
        <fullName evidence="1">Uncharacterized protein</fullName>
    </submittedName>
</protein>
<organism evidence="1 2">
    <name type="scientific">Candidatus Nomurabacteria bacterium GW2011_GWA2_43_15</name>
    <dbReference type="NCBI Taxonomy" id="1618738"/>
    <lineage>
        <taxon>Bacteria</taxon>
        <taxon>Candidatus Nomuraibacteriota</taxon>
    </lineage>
</organism>